<gene>
    <name evidence="1" type="ORF">AB6A40_011286</name>
</gene>
<organism evidence="1 2">
    <name type="scientific">Gnathostoma spinigerum</name>
    <dbReference type="NCBI Taxonomy" id="75299"/>
    <lineage>
        <taxon>Eukaryota</taxon>
        <taxon>Metazoa</taxon>
        <taxon>Ecdysozoa</taxon>
        <taxon>Nematoda</taxon>
        <taxon>Chromadorea</taxon>
        <taxon>Rhabditida</taxon>
        <taxon>Spirurina</taxon>
        <taxon>Gnathostomatomorpha</taxon>
        <taxon>Gnathostomatoidea</taxon>
        <taxon>Gnathostomatidae</taxon>
        <taxon>Gnathostoma</taxon>
    </lineage>
</organism>
<keyword evidence="2" id="KW-1185">Reference proteome</keyword>
<evidence type="ECO:0000313" key="2">
    <source>
        <dbReference type="Proteomes" id="UP001608902"/>
    </source>
</evidence>
<protein>
    <submittedName>
        <fullName evidence="1">Uncharacterized protein</fullName>
    </submittedName>
</protein>
<name>A0ABD6F452_9BILA</name>
<sequence length="101" mass="11635">MSKFDTLIVSDDRFSAFGNISIGRYLLYAPSATELTTNQTVSSTFYEYFETSPMGFIQRSEHFWRIRVENELDRALNGIEVRSVQAAGLLRRSPGRNEWDC</sequence>
<proteinExistence type="predicted"/>
<dbReference type="AlphaFoldDB" id="A0ABD6F452"/>
<reference evidence="1 2" key="1">
    <citation type="submission" date="2024-08" db="EMBL/GenBank/DDBJ databases">
        <title>Gnathostoma spinigerum genome.</title>
        <authorList>
            <person name="Gonzalez-Bertolin B."/>
            <person name="Monzon S."/>
            <person name="Zaballos A."/>
            <person name="Jimenez P."/>
            <person name="Dekumyoy P."/>
            <person name="Varona S."/>
            <person name="Cuesta I."/>
            <person name="Sumanam S."/>
            <person name="Adisakwattana P."/>
            <person name="Gasser R.B."/>
            <person name="Hernandez-Gonzalez A."/>
            <person name="Young N.D."/>
            <person name="Perteguer M.J."/>
        </authorList>
    </citation>
    <scope>NUCLEOTIDE SEQUENCE [LARGE SCALE GENOMIC DNA]</scope>
    <source>
        <strain evidence="1">AL3</strain>
        <tissue evidence="1">Liver</tissue>
    </source>
</reference>
<evidence type="ECO:0000313" key="1">
    <source>
        <dbReference type="EMBL" id="MFH4984577.1"/>
    </source>
</evidence>
<accession>A0ABD6F452</accession>
<comment type="caution">
    <text evidence="1">The sequence shown here is derived from an EMBL/GenBank/DDBJ whole genome shotgun (WGS) entry which is preliminary data.</text>
</comment>
<dbReference type="Proteomes" id="UP001608902">
    <property type="component" value="Unassembled WGS sequence"/>
</dbReference>
<dbReference type="EMBL" id="JBGFUD010018856">
    <property type="protein sequence ID" value="MFH4984577.1"/>
    <property type="molecule type" value="Genomic_DNA"/>
</dbReference>